<reference evidence="2" key="1">
    <citation type="journal article" date="2021" name="bioRxiv">
        <title>Whole Genome Assembly and Annotation of Northern Wild Rice, Zizania palustris L., Supports a Whole Genome Duplication in the Zizania Genus.</title>
        <authorList>
            <person name="Haas M."/>
            <person name="Kono T."/>
            <person name="Macchietto M."/>
            <person name="Millas R."/>
            <person name="McGilp L."/>
            <person name="Shao M."/>
            <person name="Duquette J."/>
            <person name="Hirsch C.N."/>
            <person name="Kimball J."/>
        </authorList>
    </citation>
    <scope>NUCLEOTIDE SEQUENCE</scope>
    <source>
        <tissue evidence="2">Fresh leaf tissue</tissue>
    </source>
</reference>
<evidence type="ECO:0000313" key="2">
    <source>
        <dbReference type="EMBL" id="KAG8060809.1"/>
    </source>
</evidence>
<feature type="compositionally biased region" description="Basic and acidic residues" evidence="1">
    <location>
        <begin position="90"/>
        <end position="104"/>
    </location>
</feature>
<sequence length="104" mass="12058">MTPMGHFITDYRKQNTHKKGTSSGSYDSNKHYISTFTKGKPKTRFFRKALKDYRRENKKRDNAFFVEMERSYSKRSSSSSSSSSSSDEEIVIKKGKDKDDPVDL</sequence>
<dbReference type="EMBL" id="JAAALK010000287">
    <property type="protein sequence ID" value="KAG8060809.1"/>
    <property type="molecule type" value="Genomic_DNA"/>
</dbReference>
<feature type="region of interest" description="Disordered" evidence="1">
    <location>
        <begin position="1"/>
        <end position="32"/>
    </location>
</feature>
<proteinExistence type="predicted"/>
<evidence type="ECO:0000313" key="3">
    <source>
        <dbReference type="Proteomes" id="UP000729402"/>
    </source>
</evidence>
<evidence type="ECO:0000256" key="1">
    <source>
        <dbReference type="SAM" id="MobiDB-lite"/>
    </source>
</evidence>
<gene>
    <name evidence="2" type="ORF">GUJ93_ZPchr0002g25675</name>
</gene>
<accession>A0A8J5S5Y9</accession>
<feature type="region of interest" description="Disordered" evidence="1">
    <location>
        <begin position="64"/>
        <end position="104"/>
    </location>
</feature>
<name>A0A8J5S5Y9_ZIZPA</name>
<organism evidence="2 3">
    <name type="scientific">Zizania palustris</name>
    <name type="common">Northern wild rice</name>
    <dbReference type="NCBI Taxonomy" id="103762"/>
    <lineage>
        <taxon>Eukaryota</taxon>
        <taxon>Viridiplantae</taxon>
        <taxon>Streptophyta</taxon>
        <taxon>Embryophyta</taxon>
        <taxon>Tracheophyta</taxon>
        <taxon>Spermatophyta</taxon>
        <taxon>Magnoliopsida</taxon>
        <taxon>Liliopsida</taxon>
        <taxon>Poales</taxon>
        <taxon>Poaceae</taxon>
        <taxon>BOP clade</taxon>
        <taxon>Oryzoideae</taxon>
        <taxon>Oryzeae</taxon>
        <taxon>Zizaniinae</taxon>
        <taxon>Zizania</taxon>
    </lineage>
</organism>
<feature type="compositionally biased region" description="Polar residues" evidence="1">
    <location>
        <begin position="21"/>
        <end position="32"/>
    </location>
</feature>
<reference evidence="2" key="2">
    <citation type="submission" date="2021-02" db="EMBL/GenBank/DDBJ databases">
        <authorList>
            <person name="Kimball J.A."/>
            <person name="Haas M.W."/>
            <person name="Macchietto M."/>
            <person name="Kono T."/>
            <person name="Duquette J."/>
            <person name="Shao M."/>
        </authorList>
    </citation>
    <scope>NUCLEOTIDE SEQUENCE</scope>
    <source>
        <tissue evidence="2">Fresh leaf tissue</tissue>
    </source>
</reference>
<dbReference type="AlphaFoldDB" id="A0A8J5S5Y9"/>
<dbReference type="Proteomes" id="UP000729402">
    <property type="component" value="Unassembled WGS sequence"/>
</dbReference>
<keyword evidence="3" id="KW-1185">Reference proteome</keyword>
<comment type="caution">
    <text evidence="2">The sequence shown here is derived from an EMBL/GenBank/DDBJ whole genome shotgun (WGS) entry which is preliminary data.</text>
</comment>
<feature type="compositionally biased region" description="Low complexity" evidence="1">
    <location>
        <begin position="76"/>
        <end position="85"/>
    </location>
</feature>
<protein>
    <submittedName>
        <fullName evidence="2">Uncharacterized protein</fullName>
    </submittedName>
</protein>